<name>A0A7W8HI54_9BURK</name>
<dbReference type="PANTHER" id="PTHR40278">
    <property type="entry name" value="DNA UTILIZATION PROTEIN HOFN"/>
    <property type="match status" value="1"/>
</dbReference>
<dbReference type="InterPro" id="IPR007813">
    <property type="entry name" value="PilN"/>
</dbReference>
<dbReference type="Proteomes" id="UP000532440">
    <property type="component" value="Unassembled WGS sequence"/>
</dbReference>
<protein>
    <submittedName>
        <fullName evidence="4">Type IV pilus assembly protein PilN</fullName>
    </submittedName>
</protein>
<dbReference type="InterPro" id="IPR052534">
    <property type="entry name" value="Extracell_DNA_Util/SecSys_Comp"/>
</dbReference>
<proteinExistence type="predicted"/>
<evidence type="ECO:0000256" key="1">
    <source>
        <dbReference type="SAM" id="Coils"/>
    </source>
</evidence>
<organism evidence="4 5">
    <name type="scientific">Quisquiliibacterium transsilvanicum</name>
    <dbReference type="NCBI Taxonomy" id="1549638"/>
    <lineage>
        <taxon>Bacteria</taxon>
        <taxon>Pseudomonadati</taxon>
        <taxon>Pseudomonadota</taxon>
        <taxon>Betaproteobacteria</taxon>
        <taxon>Burkholderiales</taxon>
        <taxon>Burkholderiaceae</taxon>
        <taxon>Quisquiliibacterium</taxon>
    </lineage>
</organism>
<keyword evidence="3" id="KW-0812">Transmembrane</keyword>
<feature type="coiled-coil region" evidence="1">
    <location>
        <begin position="48"/>
        <end position="92"/>
    </location>
</feature>
<feature type="region of interest" description="Disordered" evidence="2">
    <location>
        <begin position="195"/>
        <end position="230"/>
    </location>
</feature>
<comment type="caution">
    <text evidence="4">The sequence shown here is derived from an EMBL/GenBank/DDBJ whole genome shotgun (WGS) entry which is preliminary data.</text>
</comment>
<keyword evidence="3" id="KW-0472">Membrane</keyword>
<reference evidence="4 5" key="1">
    <citation type="submission" date="2020-08" db="EMBL/GenBank/DDBJ databases">
        <title>Genomic Encyclopedia of Type Strains, Phase IV (KMG-IV): sequencing the most valuable type-strain genomes for metagenomic binning, comparative biology and taxonomic classification.</title>
        <authorList>
            <person name="Goeker M."/>
        </authorList>
    </citation>
    <scope>NUCLEOTIDE SEQUENCE [LARGE SCALE GENOMIC DNA]</scope>
    <source>
        <strain evidence="4 5">DSM 29781</strain>
    </source>
</reference>
<evidence type="ECO:0000256" key="3">
    <source>
        <dbReference type="SAM" id="Phobius"/>
    </source>
</evidence>
<dbReference type="Pfam" id="PF05137">
    <property type="entry name" value="PilN"/>
    <property type="match status" value="1"/>
</dbReference>
<evidence type="ECO:0000313" key="5">
    <source>
        <dbReference type="Proteomes" id="UP000532440"/>
    </source>
</evidence>
<gene>
    <name evidence="4" type="ORF">HNQ70_001861</name>
</gene>
<feature type="transmembrane region" description="Helical" evidence="3">
    <location>
        <begin position="21"/>
        <end position="44"/>
    </location>
</feature>
<keyword evidence="3" id="KW-1133">Transmembrane helix</keyword>
<accession>A0A7W8HI54</accession>
<dbReference type="EMBL" id="JACHGB010000003">
    <property type="protein sequence ID" value="MBB5271851.1"/>
    <property type="molecule type" value="Genomic_DNA"/>
</dbReference>
<dbReference type="AlphaFoldDB" id="A0A7W8HI54"/>
<keyword evidence="1" id="KW-0175">Coiled coil</keyword>
<keyword evidence="5" id="KW-1185">Reference proteome</keyword>
<dbReference type="PANTHER" id="PTHR40278:SF2">
    <property type="entry name" value="TYPE IV PILUS INNER MEMBRANE COMPONENT PILN"/>
    <property type="match status" value="1"/>
</dbReference>
<dbReference type="GO" id="GO:0043107">
    <property type="term" value="P:type IV pilus-dependent motility"/>
    <property type="evidence" value="ECO:0007669"/>
    <property type="project" value="TreeGrafter"/>
</dbReference>
<sequence>MTIRINLLPHRELRRERRKKDFIAILVATVVAGAGIAALVALGIGGSIDAQQARNDFIKRENAKLDEQVKEIARLREDIDSLKARQLAVENLQRDRTLPVHVMDELVRRTPDGMFFRQLRQADRKVTLTGLAQSNERVSNLLRSLANETPWLERPELVEIKAITLGKPDPRDKDAQGRRVFEFSLNATIKAVDKAGEADGAARQAGDKGAPAPAKPARPVAQASAVLASR</sequence>
<feature type="compositionally biased region" description="Low complexity" evidence="2">
    <location>
        <begin position="207"/>
        <end position="223"/>
    </location>
</feature>
<evidence type="ECO:0000256" key="2">
    <source>
        <dbReference type="SAM" id="MobiDB-lite"/>
    </source>
</evidence>
<dbReference type="RefSeq" id="WP_183966586.1">
    <property type="nucleotide sequence ID" value="NZ_BAABEW010000001.1"/>
</dbReference>
<dbReference type="GO" id="GO:0043683">
    <property type="term" value="P:type IV pilus assembly"/>
    <property type="evidence" value="ECO:0007669"/>
    <property type="project" value="TreeGrafter"/>
</dbReference>
<evidence type="ECO:0000313" key="4">
    <source>
        <dbReference type="EMBL" id="MBB5271851.1"/>
    </source>
</evidence>